<comment type="subcellular location">
    <subcellularLocation>
        <location evidence="1">Cell membrane</location>
        <topology evidence="1">Multi-pass membrane protein</topology>
    </subcellularLocation>
</comment>
<feature type="transmembrane region" description="Helical" evidence="6">
    <location>
        <begin position="192"/>
        <end position="211"/>
    </location>
</feature>
<name>A0A4R0HG05_9ACTN</name>
<dbReference type="AlphaFoldDB" id="A0A4R0HG05"/>
<keyword evidence="5 6" id="KW-0472">Membrane</keyword>
<dbReference type="RefSeq" id="WP_131338623.1">
    <property type="nucleotide sequence ID" value="NZ_SJJZ01000002.1"/>
</dbReference>
<feature type="transmembrane region" description="Helical" evidence="6">
    <location>
        <begin position="83"/>
        <end position="104"/>
    </location>
</feature>
<proteinExistence type="predicted"/>
<keyword evidence="3 6" id="KW-0812">Transmembrane</keyword>
<dbReference type="Proteomes" id="UP000292346">
    <property type="component" value="Unassembled WGS sequence"/>
</dbReference>
<feature type="transmembrane region" description="Helical" evidence="6">
    <location>
        <begin position="125"/>
        <end position="145"/>
    </location>
</feature>
<evidence type="ECO:0000256" key="5">
    <source>
        <dbReference type="ARBA" id="ARBA00023136"/>
    </source>
</evidence>
<evidence type="ECO:0000256" key="3">
    <source>
        <dbReference type="ARBA" id="ARBA00022692"/>
    </source>
</evidence>
<keyword evidence="4 6" id="KW-1133">Transmembrane helix</keyword>
<dbReference type="Pfam" id="PF03631">
    <property type="entry name" value="Virul_fac_BrkB"/>
    <property type="match status" value="1"/>
</dbReference>
<reference evidence="7 8" key="1">
    <citation type="submission" date="2019-02" db="EMBL/GenBank/DDBJ databases">
        <title>Kribbella capetownensis sp. nov. and Kribbella speibonae sp. nov., isolated from soil.</title>
        <authorList>
            <person name="Curtis S.M."/>
            <person name="Norton I."/>
            <person name="Everest G.J."/>
            <person name="Meyers P.R."/>
        </authorList>
    </citation>
    <scope>NUCLEOTIDE SEQUENCE [LARGE SCALE GENOMIC DNA]</scope>
    <source>
        <strain evidence="7 8">KCTC 29219</strain>
    </source>
</reference>
<dbReference type="OrthoDB" id="3850998at2"/>
<evidence type="ECO:0000256" key="2">
    <source>
        <dbReference type="ARBA" id="ARBA00022475"/>
    </source>
</evidence>
<evidence type="ECO:0008006" key="9">
    <source>
        <dbReference type="Google" id="ProtNLM"/>
    </source>
</evidence>
<evidence type="ECO:0000313" key="8">
    <source>
        <dbReference type="Proteomes" id="UP000292346"/>
    </source>
</evidence>
<evidence type="ECO:0000256" key="4">
    <source>
        <dbReference type="ARBA" id="ARBA00022989"/>
    </source>
</evidence>
<feature type="transmembrane region" description="Helical" evidence="6">
    <location>
        <begin position="27"/>
        <end position="49"/>
    </location>
</feature>
<comment type="caution">
    <text evidence="7">The sequence shown here is derived from an EMBL/GenBank/DDBJ whole genome shotgun (WGS) entry which is preliminary data.</text>
</comment>
<dbReference type="EMBL" id="SJJZ01000002">
    <property type="protein sequence ID" value="TCC07802.1"/>
    <property type="molecule type" value="Genomic_DNA"/>
</dbReference>
<evidence type="ECO:0000256" key="1">
    <source>
        <dbReference type="ARBA" id="ARBA00004651"/>
    </source>
</evidence>
<protein>
    <recommendedName>
        <fullName evidence="9">YihY/virulence factor BrkB family protein</fullName>
    </recommendedName>
</protein>
<evidence type="ECO:0000313" key="7">
    <source>
        <dbReference type="EMBL" id="TCC07802.1"/>
    </source>
</evidence>
<sequence>MITRRLEQTFPGRCAGSFVALRGVDRAMVIASQALTALIPLLLLVSTLAPADRRDLVAKGLVQRFELTGNAAEAVTEVFARPAGGSSIGVLSVVILVFSAVSLARRLQRLYQDAWRLPPAAGVRGSLMTFVGLAALLLQIALLYLARSALRALPMDWLLSVTVSILTGVLLWICVPWLLLDGRVHWRRLVPSGVLASVCGAAYSVASTVYMPRMMETNSERYGLFGVTLALVGWLLAVALIVVIATVIGAEFDRSQGWLARRVRSWLGTEPDPGRTVSPTKDEAA</sequence>
<accession>A0A4R0HG05</accession>
<keyword evidence="2" id="KW-1003">Cell membrane</keyword>
<dbReference type="GO" id="GO:0005886">
    <property type="term" value="C:plasma membrane"/>
    <property type="evidence" value="ECO:0007669"/>
    <property type="project" value="UniProtKB-SubCell"/>
</dbReference>
<dbReference type="PANTHER" id="PTHR30213:SF1">
    <property type="entry name" value="INNER MEMBRANE PROTEIN YHJD"/>
    <property type="match status" value="1"/>
</dbReference>
<dbReference type="InterPro" id="IPR017039">
    <property type="entry name" value="Virul_fac_BrkB"/>
</dbReference>
<gene>
    <name evidence="7" type="ORF">E0H45_17795</name>
</gene>
<feature type="transmembrane region" description="Helical" evidence="6">
    <location>
        <begin position="157"/>
        <end position="180"/>
    </location>
</feature>
<feature type="transmembrane region" description="Helical" evidence="6">
    <location>
        <begin position="231"/>
        <end position="252"/>
    </location>
</feature>
<dbReference type="PANTHER" id="PTHR30213">
    <property type="entry name" value="INNER MEMBRANE PROTEIN YHJD"/>
    <property type="match status" value="1"/>
</dbReference>
<evidence type="ECO:0000256" key="6">
    <source>
        <dbReference type="SAM" id="Phobius"/>
    </source>
</evidence>
<keyword evidence="8" id="KW-1185">Reference proteome</keyword>
<organism evidence="7 8">
    <name type="scientific">Kribbella soli</name>
    <dbReference type="NCBI Taxonomy" id="1124743"/>
    <lineage>
        <taxon>Bacteria</taxon>
        <taxon>Bacillati</taxon>
        <taxon>Actinomycetota</taxon>
        <taxon>Actinomycetes</taxon>
        <taxon>Propionibacteriales</taxon>
        <taxon>Kribbellaceae</taxon>
        <taxon>Kribbella</taxon>
    </lineage>
</organism>